<gene>
    <name evidence="2" type="ORF">UX78_C0002G0032</name>
</gene>
<keyword evidence="1" id="KW-0812">Transmembrane</keyword>
<evidence type="ECO:0000256" key="1">
    <source>
        <dbReference type="SAM" id="Phobius"/>
    </source>
</evidence>
<dbReference type="AlphaFoldDB" id="A0A0G1RIF7"/>
<dbReference type="EMBL" id="LCNM01000002">
    <property type="protein sequence ID" value="KKU56852.1"/>
    <property type="molecule type" value="Genomic_DNA"/>
</dbReference>
<reference evidence="2 3" key="1">
    <citation type="journal article" date="2015" name="Nature">
        <title>rRNA introns, odd ribosomes, and small enigmatic genomes across a large radiation of phyla.</title>
        <authorList>
            <person name="Brown C.T."/>
            <person name="Hug L.A."/>
            <person name="Thomas B.C."/>
            <person name="Sharon I."/>
            <person name="Castelle C.J."/>
            <person name="Singh A."/>
            <person name="Wilkins M.J."/>
            <person name="Williams K.H."/>
            <person name="Banfield J.F."/>
        </authorList>
    </citation>
    <scope>NUCLEOTIDE SEQUENCE [LARGE SCALE GENOMIC DNA]</scope>
</reference>
<feature type="transmembrane region" description="Helical" evidence="1">
    <location>
        <begin position="61"/>
        <end position="77"/>
    </location>
</feature>
<keyword evidence="1" id="KW-0472">Membrane</keyword>
<keyword evidence="1" id="KW-1133">Transmembrane helix</keyword>
<evidence type="ECO:0000313" key="3">
    <source>
        <dbReference type="Proteomes" id="UP000034607"/>
    </source>
</evidence>
<feature type="transmembrane region" description="Helical" evidence="1">
    <location>
        <begin position="12"/>
        <end position="29"/>
    </location>
</feature>
<proteinExistence type="predicted"/>
<accession>A0A0G1RIF7</accession>
<evidence type="ECO:0000313" key="2">
    <source>
        <dbReference type="EMBL" id="KKU56852.1"/>
    </source>
</evidence>
<dbReference type="Proteomes" id="UP000034607">
    <property type="component" value="Unassembled WGS sequence"/>
</dbReference>
<feature type="transmembrane region" description="Helical" evidence="1">
    <location>
        <begin position="35"/>
        <end position="54"/>
    </location>
</feature>
<organism evidence="2 3">
    <name type="scientific">Candidatus Amesbacteria bacterium GW2011_GWA2_47_11</name>
    <dbReference type="NCBI Taxonomy" id="1618357"/>
    <lineage>
        <taxon>Bacteria</taxon>
        <taxon>Candidatus Amesiibacteriota</taxon>
    </lineage>
</organism>
<name>A0A0G1RIF7_9BACT</name>
<sequence>MRVRQNRPRGTLVVMAVMVIGLGVLIWKVPPERWWVEIGAVATMGVILWFLGAWITRARKWGWIISLAGVGCLIMSRFQILDWVTVSLMLVAVGLITLIN</sequence>
<protein>
    <submittedName>
        <fullName evidence="2">Uncharacterized protein</fullName>
    </submittedName>
</protein>
<comment type="caution">
    <text evidence="2">The sequence shown here is derived from an EMBL/GenBank/DDBJ whole genome shotgun (WGS) entry which is preliminary data.</text>
</comment>